<keyword evidence="2" id="KW-1185">Reference proteome</keyword>
<accession>A0A4Y1YJ98</accession>
<dbReference type="KEGG" id="nst:Nstercoris_00375"/>
<name>A0A4Y1YJ98_9PROT</name>
<evidence type="ECO:0000313" key="2">
    <source>
        <dbReference type="Proteomes" id="UP000316473"/>
    </source>
</evidence>
<protein>
    <recommendedName>
        <fullName evidence="3">DNA methylase adenine-specific domain-containing protein</fullName>
    </recommendedName>
</protein>
<dbReference type="AlphaFoldDB" id="A0A4Y1YJ98"/>
<evidence type="ECO:0000313" key="1">
    <source>
        <dbReference type="EMBL" id="BBL34146.1"/>
    </source>
</evidence>
<dbReference type="Proteomes" id="UP000316473">
    <property type="component" value="Chromosome"/>
</dbReference>
<organism evidence="1 2">
    <name type="scientific">Nitrosomonas stercoris</name>
    <dbReference type="NCBI Taxonomy" id="1444684"/>
    <lineage>
        <taxon>Bacteria</taxon>
        <taxon>Pseudomonadati</taxon>
        <taxon>Pseudomonadota</taxon>
        <taxon>Betaproteobacteria</taxon>
        <taxon>Nitrosomonadales</taxon>
        <taxon>Nitrosomonadaceae</taxon>
        <taxon>Nitrosomonas</taxon>
    </lineage>
</organism>
<sequence>MEEIESNDFSLNISRYVSTAEPEPEIILSDVYADLLAVEQKISEAKERHNQFLQELGLPLLP</sequence>
<dbReference type="EMBL" id="AP019755">
    <property type="protein sequence ID" value="BBL34146.1"/>
    <property type="molecule type" value="Genomic_DNA"/>
</dbReference>
<reference evidence="1 2" key="1">
    <citation type="submission" date="2019-06" db="EMBL/GenBank/DDBJ databases">
        <title>Nitrosomonas stercoris KYUHI-S whole genome shotgun sequence.</title>
        <authorList>
            <person name="Nakagawa T."/>
            <person name="Tsuchiya Y."/>
            <person name="Takahashi R."/>
        </authorList>
    </citation>
    <scope>NUCLEOTIDE SEQUENCE [LARGE SCALE GENOMIC DNA]</scope>
    <source>
        <strain evidence="1 2">KYUHI-S</strain>
    </source>
</reference>
<gene>
    <name evidence="1" type="ORF">Nstercoris_00375</name>
</gene>
<proteinExistence type="predicted"/>
<evidence type="ECO:0008006" key="3">
    <source>
        <dbReference type="Google" id="ProtNLM"/>
    </source>
</evidence>